<evidence type="ECO:0000313" key="1">
    <source>
        <dbReference type="EMBL" id="MQY24990.1"/>
    </source>
</evidence>
<dbReference type="RefSeq" id="WP_194290698.1">
    <property type="nucleotide sequence ID" value="NZ_WEGI01000001.1"/>
</dbReference>
<comment type="caution">
    <text evidence="1">The sequence shown here is derived from an EMBL/GenBank/DDBJ whole genome shotgun (WGS) entry which is preliminary data.</text>
</comment>
<protein>
    <submittedName>
        <fullName evidence="1">Uncharacterized protein</fullName>
    </submittedName>
</protein>
<sequence length="131" mass="14470">MTDSIAGNGARPLRLARVYSGRDDTGRPIVDRPAIDTELREALLTYLESAPIVLAARSFAVDEFIPAERDVPMNYRTDGAWIWSGSVSHYLRKHGLSPEPELVLHILDRNFHLGEVDDTTKDLAVSLITGG</sequence>
<evidence type="ECO:0000313" key="2">
    <source>
        <dbReference type="Proteomes" id="UP000431401"/>
    </source>
</evidence>
<dbReference type="EMBL" id="WEGI01000001">
    <property type="protein sequence ID" value="MQY24990.1"/>
    <property type="molecule type" value="Genomic_DNA"/>
</dbReference>
<reference evidence="1 2" key="1">
    <citation type="submission" date="2019-10" db="EMBL/GenBank/DDBJ databases">
        <title>Nocardia macrotermitis sp. nov. and Nocardia aurantia sp. nov., isolated from the gut of fungus growing-termite Macrotermes natalensis.</title>
        <authorList>
            <person name="Benndorf R."/>
            <person name="Schwitalla J."/>
            <person name="Martin K."/>
            <person name="De Beer W."/>
            <person name="Kaster A.-K."/>
            <person name="Vollmers J."/>
            <person name="Poulsen M."/>
            <person name="Beemelmanns C."/>
        </authorList>
    </citation>
    <scope>NUCLEOTIDE SEQUENCE [LARGE SCALE GENOMIC DNA]</scope>
    <source>
        <strain evidence="1 2">RB56</strain>
    </source>
</reference>
<accession>A0A7K0DGQ0</accession>
<keyword evidence="2" id="KW-1185">Reference proteome</keyword>
<organism evidence="1 2">
    <name type="scientific">Nocardia aurantia</name>
    <dbReference type="NCBI Taxonomy" id="2585199"/>
    <lineage>
        <taxon>Bacteria</taxon>
        <taxon>Bacillati</taxon>
        <taxon>Actinomycetota</taxon>
        <taxon>Actinomycetes</taxon>
        <taxon>Mycobacteriales</taxon>
        <taxon>Nocardiaceae</taxon>
        <taxon>Nocardia</taxon>
    </lineage>
</organism>
<gene>
    <name evidence="1" type="ORF">NRB56_05440</name>
</gene>
<dbReference type="Proteomes" id="UP000431401">
    <property type="component" value="Unassembled WGS sequence"/>
</dbReference>
<name>A0A7K0DGQ0_9NOCA</name>
<dbReference type="AlphaFoldDB" id="A0A7K0DGQ0"/>
<proteinExistence type="predicted"/>